<dbReference type="InterPro" id="IPR008564">
    <property type="entry name" value="TVP23-like"/>
</dbReference>
<feature type="transmembrane region" description="Helical" evidence="11">
    <location>
        <begin position="550"/>
        <end position="568"/>
    </location>
</feature>
<evidence type="ECO:0000256" key="7">
    <source>
        <dbReference type="ARBA" id="ARBA00022692"/>
    </source>
</evidence>
<dbReference type="InterPro" id="IPR015424">
    <property type="entry name" value="PyrdxlP-dep_Trfase"/>
</dbReference>
<keyword evidence="8" id="KW-0663">Pyridoxal phosphate</keyword>
<evidence type="ECO:0000256" key="1">
    <source>
        <dbReference type="ARBA" id="ARBA00001933"/>
    </source>
</evidence>
<dbReference type="AlphaFoldDB" id="A0A9P6K8S7"/>
<dbReference type="PANTHER" id="PTHR42790">
    <property type="entry name" value="AMINOTRANSFERASE"/>
    <property type="match status" value="1"/>
</dbReference>
<dbReference type="GO" id="GO:0008793">
    <property type="term" value="F:aromatic-amino-acid transaminase activity"/>
    <property type="evidence" value="ECO:0007669"/>
    <property type="project" value="TreeGrafter"/>
</dbReference>
<dbReference type="PANTHER" id="PTHR42790:SF21">
    <property type="entry name" value="AROMATIC_AMINOADIPATE AMINOTRANSFERASE 1"/>
    <property type="match status" value="1"/>
</dbReference>
<keyword evidence="14" id="KW-1185">Reference proteome</keyword>
<keyword evidence="7 11" id="KW-0812">Transmembrane</keyword>
<evidence type="ECO:0000256" key="4">
    <source>
        <dbReference type="ARBA" id="ARBA00007441"/>
    </source>
</evidence>
<dbReference type="CDD" id="cd00609">
    <property type="entry name" value="AAT_like"/>
    <property type="match status" value="1"/>
</dbReference>
<evidence type="ECO:0000256" key="5">
    <source>
        <dbReference type="ARBA" id="ARBA00022576"/>
    </source>
</evidence>
<dbReference type="Proteomes" id="UP000723463">
    <property type="component" value="Unassembled WGS sequence"/>
</dbReference>
<evidence type="ECO:0000256" key="10">
    <source>
        <dbReference type="ARBA" id="ARBA00023136"/>
    </source>
</evidence>
<sequence>MSPAPAPSASQLPMAKDFSKFLSVEGAARKKSPLKSLLPIMKGDLISLGGGLPHPSTFPFHSLSAQITSMRPAAGETHQQKTKTDSSDLVTVPLAPQPDKIESLTTSLQYGTGTGIKSLRDFCREHVRSMHLPQYQDWDVILSAGNTDAFSKVIGLLCNRGDKIFVEEWTYPTALETLDPLGVGHIAVEMDGEGMTATGLRRLLDNWGSNPEQANEAKPRVVYLIPTGQNPTGATMSVKRRMDILSVAQDHDLILIEDDPYYYLQFHVEGGSWMPSLLSMDTDGRVIRLDTFSKTLAPGCRVGYISMNARFCDTMQYHNEVTIQQPSGFSQAILAEMLVSHWGQEGYTRYLTDNVRTEYLKRSQHLQKALRTHLNPKQASFIEPSAGMFIWIKIQLDQHPRYKTVKDSVLMLELFQKSVKNGVLMVPGWQFSCKPKPQDVDPADVMNCWFDEDANYLRATFAYASFEQMAEASARFGHTATTDRQNLLSDAQPMGASNTNNNTLEADLEAGGQPSILKQSSHPVCLIFHFLFRIGAIWTYFFGTWFTDNFVLIFVLCVLLLVFDFWTVKNVSGRLLVGLRWWSENKEDGSTTWLFESRDPSRPLNPVDSRLFWTGLYVAPAIWTVFGILCILTFKLTWLVIVAVALALNMANVIGYTQCDKDAKQKWASGFASNMLGGSGAGGLMGGLMSRGITRMAGSMF</sequence>
<evidence type="ECO:0000256" key="11">
    <source>
        <dbReference type="SAM" id="Phobius"/>
    </source>
</evidence>
<keyword evidence="5 13" id="KW-0032">Aminotransferase</keyword>
<dbReference type="InterPro" id="IPR015421">
    <property type="entry name" value="PyrdxlP-dep_Trfase_major"/>
</dbReference>
<dbReference type="EMBL" id="JAAAXW010000003">
    <property type="protein sequence ID" value="KAF9551693.1"/>
    <property type="molecule type" value="Genomic_DNA"/>
</dbReference>
<feature type="domain" description="Aminotransferase class I/classII large" evidence="12">
    <location>
        <begin position="101"/>
        <end position="437"/>
    </location>
</feature>
<comment type="cofactor">
    <cofactor evidence="1">
        <name>pyridoxal 5'-phosphate</name>
        <dbReference type="ChEBI" id="CHEBI:597326"/>
    </cofactor>
</comment>
<dbReference type="GO" id="GO:0047536">
    <property type="term" value="F:2-aminoadipate transaminase activity"/>
    <property type="evidence" value="ECO:0007669"/>
    <property type="project" value="TreeGrafter"/>
</dbReference>
<protein>
    <submittedName>
        <fullName evidence="13">Aromatic/aminoadipate aminotransferase 1</fullName>
    </submittedName>
</protein>
<evidence type="ECO:0000256" key="2">
    <source>
        <dbReference type="ARBA" id="ARBA00004141"/>
    </source>
</evidence>
<keyword evidence="9 11" id="KW-1133">Transmembrane helix</keyword>
<name>A0A9P6K8S7_9FUNG</name>
<keyword evidence="6" id="KW-0808">Transferase</keyword>
<dbReference type="InterPro" id="IPR050859">
    <property type="entry name" value="Class-I_PLP-dep_aminotransf"/>
</dbReference>
<dbReference type="GO" id="GO:0016020">
    <property type="term" value="C:membrane"/>
    <property type="evidence" value="ECO:0007669"/>
    <property type="project" value="UniProtKB-SubCell"/>
</dbReference>
<evidence type="ECO:0000259" key="12">
    <source>
        <dbReference type="Pfam" id="PF00155"/>
    </source>
</evidence>
<feature type="transmembrane region" description="Helical" evidence="11">
    <location>
        <begin position="667"/>
        <end position="690"/>
    </location>
</feature>
<feature type="transmembrane region" description="Helical" evidence="11">
    <location>
        <begin position="636"/>
        <end position="655"/>
    </location>
</feature>
<evidence type="ECO:0000256" key="8">
    <source>
        <dbReference type="ARBA" id="ARBA00022898"/>
    </source>
</evidence>
<comment type="subcellular location">
    <subcellularLocation>
        <location evidence="2">Membrane</location>
        <topology evidence="2">Multi-pass membrane protein</topology>
    </subcellularLocation>
</comment>
<keyword evidence="10 11" id="KW-0472">Membrane</keyword>
<dbReference type="InterPro" id="IPR004839">
    <property type="entry name" value="Aminotransferase_I/II_large"/>
</dbReference>
<evidence type="ECO:0000256" key="3">
    <source>
        <dbReference type="ARBA" id="ARBA00005467"/>
    </source>
</evidence>
<accession>A0A9P6K8S7</accession>
<dbReference type="SUPFAM" id="SSF53383">
    <property type="entry name" value="PLP-dependent transferases"/>
    <property type="match status" value="1"/>
</dbReference>
<dbReference type="Pfam" id="PF05832">
    <property type="entry name" value="DUF846"/>
    <property type="match status" value="1"/>
</dbReference>
<gene>
    <name evidence="13" type="primary">ARO8</name>
    <name evidence="13" type="ORF">EC957_006586</name>
</gene>
<dbReference type="GO" id="GO:0006571">
    <property type="term" value="P:tyrosine biosynthetic process"/>
    <property type="evidence" value="ECO:0007669"/>
    <property type="project" value="TreeGrafter"/>
</dbReference>
<feature type="transmembrane region" description="Helical" evidence="11">
    <location>
        <begin position="611"/>
        <end position="629"/>
    </location>
</feature>
<comment type="similarity">
    <text evidence="4">Belongs to the class-I pyridoxal-phosphate-dependent aminotransferase family.</text>
</comment>
<organism evidence="13 14">
    <name type="scientific">Mortierella hygrophila</name>
    <dbReference type="NCBI Taxonomy" id="979708"/>
    <lineage>
        <taxon>Eukaryota</taxon>
        <taxon>Fungi</taxon>
        <taxon>Fungi incertae sedis</taxon>
        <taxon>Mucoromycota</taxon>
        <taxon>Mortierellomycotina</taxon>
        <taxon>Mortierellomycetes</taxon>
        <taxon>Mortierellales</taxon>
        <taxon>Mortierellaceae</taxon>
        <taxon>Mortierella</taxon>
    </lineage>
</organism>
<dbReference type="Gene3D" id="3.40.640.10">
    <property type="entry name" value="Type I PLP-dependent aspartate aminotransferase-like (Major domain)"/>
    <property type="match status" value="1"/>
</dbReference>
<evidence type="ECO:0000313" key="14">
    <source>
        <dbReference type="Proteomes" id="UP000723463"/>
    </source>
</evidence>
<comment type="similarity">
    <text evidence="3">Belongs to the TVP23 family.</text>
</comment>
<dbReference type="GO" id="GO:0019878">
    <property type="term" value="P:lysine biosynthetic process via aminoadipic acid"/>
    <property type="evidence" value="ECO:0007669"/>
    <property type="project" value="TreeGrafter"/>
</dbReference>
<dbReference type="Pfam" id="PF00155">
    <property type="entry name" value="Aminotran_1_2"/>
    <property type="match status" value="1"/>
</dbReference>
<proteinExistence type="inferred from homology"/>
<evidence type="ECO:0000256" key="6">
    <source>
        <dbReference type="ARBA" id="ARBA00022679"/>
    </source>
</evidence>
<dbReference type="GO" id="GO:0009074">
    <property type="term" value="P:aromatic amino acid family catabolic process"/>
    <property type="evidence" value="ECO:0007669"/>
    <property type="project" value="TreeGrafter"/>
</dbReference>
<evidence type="ECO:0000313" key="13">
    <source>
        <dbReference type="EMBL" id="KAF9551693.1"/>
    </source>
</evidence>
<reference evidence="13" key="1">
    <citation type="journal article" date="2020" name="Fungal Divers.">
        <title>Resolving the Mortierellaceae phylogeny through synthesis of multi-gene phylogenetics and phylogenomics.</title>
        <authorList>
            <person name="Vandepol N."/>
            <person name="Liber J."/>
            <person name="Desiro A."/>
            <person name="Na H."/>
            <person name="Kennedy M."/>
            <person name="Barry K."/>
            <person name="Grigoriev I.V."/>
            <person name="Miller A.N."/>
            <person name="O'Donnell K."/>
            <person name="Stajich J.E."/>
            <person name="Bonito G."/>
        </authorList>
    </citation>
    <scope>NUCLEOTIDE SEQUENCE</scope>
    <source>
        <strain evidence="13">NRRL 2591</strain>
    </source>
</reference>
<comment type="caution">
    <text evidence="13">The sequence shown here is derived from an EMBL/GenBank/DDBJ whole genome shotgun (WGS) entry which is preliminary data.</text>
</comment>
<dbReference type="GO" id="GO:0030170">
    <property type="term" value="F:pyridoxal phosphate binding"/>
    <property type="evidence" value="ECO:0007669"/>
    <property type="project" value="InterPro"/>
</dbReference>
<evidence type="ECO:0000256" key="9">
    <source>
        <dbReference type="ARBA" id="ARBA00022989"/>
    </source>
</evidence>
<feature type="transmembrane region" description="Helical" evidence="11">
    <location>
        <begin position="526"/>
        <end position="543"/>
    </location>
</feature>